<name>A0ABT1NQG2_9MICC</name>
<dbReference type="Pfam" id="PF05368">
    <property type="entry name" value="NmrA"/>
    <property type="match status" value="1"/>
</dbReference>
<proteinExistence type="predicted"/>
<dbReference type="EMBL" id="JANFLP010000008">
    <property type="protein sequence ID" value="MCQ1949832.1"/>
    <property type="molecule type" value="Genomic_DNA"/>
</dbReference>
<dbReference type="InterPro" id="IPR052718">
    <property type="entry name" value="NmrA-type_oxidoreductase"/>
</dbReference>
<sequence>MADNVPALAVTGATGALGGAVARMLAEAGVRQRLLARHTARLPELPNTPVFAASYLDRPQAVSALRGVHTLFMVSAAESPHRVEDHCTFVDAAVDAGVQHIVYTSFMGAAPDAVFTLARDHAATEEYIASSQGLEHTFLRDCLYQDVLPTFVQPDGVMRGPAGEGSFAPVARRDVARTAVKILLSPEQHRNRAYTLTGPAELSMEEVAGILSRATGTPVRYQAETYDEAVASRMKSGAARWQAEAWASSYQAIAAGQLAPASPDIERLTGIAPLGFEDYLQQTRN</sequence>
<dbReference type="Gene3D" id="3.40.50.720">
    <property type="entry name" value="NAD(P)-binding Rossmann-like Domain"/>
    <property type="match status" value="1"/>
</dbReference>
<protein>
    <submittedName>
        <fullName evidence="2">SDR family oxidoreductase</fullName>
    </submittedName>
</protein>
<evidence type="ECO:0000313" key="2">
    <source>
        <dbReference type="EMBL" id="MCQ1949832.1"/>
    </source>
</evidence>
<feature type="domain" description="NmrA-like" evidence="1">
    <location>
        <begin position="8"/>
        <end position="224"/>
    </location>
</feature>
<organism evidence="2 3">
    <name type="scientific">Arthrobacter jinronghuae</name>
    <dbReference type="NCBI Taxonomy" id="2964609"/>
    <lineage>
        <taxon>Bacteria</taxon>
        <taxon>Bacillati</taxon>
        <taxon>Actinomycetota</taxon>
        <taxon>Actinomycetes</taxon>
        <taxon>Micrococcales</taxon>
        <taxon>Micrococcaceae</taxon>
        <taxon>Arthrobacter</taxon>
    </lineage>
</organism>
<evidence type="ECO:0000313" key="3">
    <source>
        <dbReference type="Proteomes" id="UP001206924"/>
    </source>
</evidence>
<dbReference type="InterPro" id="IPR008030">
    <property type="entry name" value="NmrA-like"/>
</dbReference>
<dbReference type="RefSeq" id="WP_255865348.1">
    <property type="nucleotide sequence ID" value="NZ_CP104263.1"/>
</dbReference>
<gene>
    <name evidence="2" type="ORF">NNX28_07800</name>
</gene>
<comment type="caution">
    <text evidence="2">The sequence shown here is derived from an EMBL/GenBank/DDBJ whole genome shotgun (WGS) entry which is preliminary data.</text>
</comment>
<dbReference type="Proteomes" id="UP001206924">
    <property type="component" value="Unassembled WGS sequence"/>
</dbReference>
<dbReference type="Gene3D" id="3.90.25.10">
    <property type="entry name" value="UDP-galactose 4-epimerase, domain 1"/>
    <property type="match status" value="1"/>
</dbReference>
<dbReference type="PANTHER" id="PTHR47129:SF1">
    <property type="entry name" value="NMRA-LIKE DOMAIN-CONTAINING PROTEIN"/>
    <property type="match status" value="1"/>
</dbReference>
<dbReference type="SUPFAM" id="SSF51735">
    <property type="entry name" value="NAD(P)-binding Rossmann-fold domains"/>
    <property type="match status" value="1"/>
</dbReference>
<accession>A0ABT1NQG2</accession>
<reference evidence="2 3" key="1">
    <citation type="submission" date="2022-07" db="EMBL/GenBank/DDBJ databases">
        <title>Novel species in genus Arthrobacter.</title>
        <authorList>
            <person name="Liu Y."/>
        </authorList>
    </citation>
    <scope>NUCLEOTIDE SEQUENCE [LARGE SCALE GENOMIC DNA]</scope>
    <source>
        <strain evidence="3">zg-Y859</strain>
    </source>
</reference>
<evidence type="ECO:0000259" key="1">
    <source>
        <dbReference type="Pfam" id="PF05368"/>
    </source>
</evidence>
<dbReference type="InterPro" id="IPR036291">
    <property type="entry name" value="NAD(P)-bd_dom_sf"/>
</dbReference>
<dbReference type="CDD" id="cd05269">
    <property type="entry name" value="TMR_SDR_a"/>
    <property type="match status" value="1"/>
</dbReference>
<keyword evidence="3" id="KW-1185">Reference proteome</keyword>
<dbReference type="PANTHER" id="PTHR47129">
    <property type="entry name" value="QUINONE OXIDOREDUCTASE 2"/>
    <property type="match status" value="1"/>
</dbReference>